<organism evidence="1">
    <name type="scientific">bioreactor metagenome</name>
    <dbReference type="NCBI Taxonomy" id="1076179"/>
    <lineage>
        <taxon>unclassified sequences</taxon>
        <taxon>metagenomes</taxon>
        <taxon>ecological metagenomes</taxon>
    </lineage>
</organism>
<name>A0A645C7A5_9ZZZZ</name>
<evidence type="ECO:0000313" key="1">
    <source>
        <dbReference type="EMBL" id="MPM72861.1"/>
    </source>
</evidence>
<dbReference type="AlphaFoldDB" id="A0A645C7A5"/>
<dbReference type="EMBL" id="VSSQ01025007">
    <property type="protein sequence ID" value="MPM72861.1"/>
    <property type="molecule type" value="Genomic_DNA"/>
</dbReference>
<reference evidence="1" key="1">
    <citation type="submission" date="2019-08" db="EMBL/GenBank/DDBJ databases">
        <authorList>
            <person name="Kucharzyk K."/>
            <person name="Murdoch R.W."/>
            <person name="Higgins S."/>
            <person name="Loffler F."/>
        </authorList>
    </citation>
    <scope>NUCLEOTIDE SEQUENCE</scope>
</reference>
<evidence type="ECO:0008006" key="2">
    <source>
        <dbReference type="Google" id="ProtNLM"/>
    </source>
</evidence>
<accession>A0A645C7A5</accession>
<comment type="caution">
    <text evidence="1">The sequence shown here is derived from an EMBL/GenBank/DDBJ whole genome shotgun (WGS) entry which is preliminary data.</text>
</comment>
<dbReference type="GO" id="GO:0055085">
    <property type="term" value="P:transmembrane transport"/>
    <property type="evidence" value="ECO:0007669"/>
    <property type="project" value="InterPro"/>
</dbReference>
<dbReference type="InterPro" id="IPR009486">
    <property type="entry name" value="Pur_nuclsid_perm"/>
</dbReference>
<protein>
    <recommendedName>
        <fullName evidence="2">Purine nucleoside permease</fullName>
    </recommendedName>
</protein>
<sequence length="326" mass="36731">MVMLMIKRSEKMIMSLLLFLILSLAPAAEAGGIPLKVVILTTYTVEDIARVPLKYSLEIKHWYDKNFSDAEYYRVKGTSSYIYIKDGLAFITIARGKKGAVSSLSALLKDQRFDFSKAYFVVTGEASVPPQTASTGSVCIAEWVLDHEYKTFAVKKGKKKVPAVRSGSLFRLNENLIKWSLLLNRDTKLADNAKAAKYRKLYPLKTAREEPFIYQATSVTVSPKRSGSDISKHAERLCREHRAGRYGILQEEDNAIAYVLKQSRYLERLLIIRSGTDFDQKPHGRAANESGRAFAIGVVNNYRAAAPLVKEILGNWDEWRRGVPKI</sequence>
<dbReference type="PANTHER" id="PTHR38643">
    <property type="entry name" value="PURINE NUCLEOSIDE PERMEASE C285.05-RELATED"/>
    <property type="match status" value="1"/>
</dbReference>
<dbReference type="Pfam" id="PF06516">
    <property type="entry name" value="NUP"/>
    <property type="match status" value="1"/>
</dbReference>
<dbReference type="PANTHER" id="PTHR38643:SF1">
    <property type="entry name" value="PURINE NUCLEOSIDE PERMEASE C285.05-RELATED"/>
    <property type="match status" value="1"/>
</dbReference>
<dbReference type="GO" id="GO:0005783">
    <property type="term" value="C:endoplasmic reticulum"/>
    <property type="evidence" value="ECO:0007669"/>
    <property type="project" value="TreeGrafter"/>
</dbReference>
<gene>
    <name evidence="1" type="ORF">SDC9_119837</name>
</gene>
<proteinExistence type="predicted"/>